<reference evidence="2 3" key="1">
    <citation type="submission" date="2020-08" db="EMBL/GenBank/DDBJ databases">
        <title>Genomic Encyclopedia of Type Strains, Phase IV (KMG-V): Genome sequencing to study the core and pangenomes of soil and plant-associated prokaryotes.</title>
        <authorList>
            <person name="Whitman W."/>
        </authorList>
    </citation>
    <scope>NUCLEOTIDE SEQUENCE [LARGE SCALE GENOMIC DNA]</scope>
    <source>
        <strain evidence="2 3">M8UP14</strain>
    </source>
</reference>
<dbReference type="EMBL" id="JACHIP010000006">
    <property type="protein sequence ID" value="MBB5059519.1"/>
    <property type="molecule type" value="Genomic_DNA"/>
</dbReference>
<accession>A0A7W7ZH50</accession>
<name>A0A7W7ZH50_9BACT</name>
<comment type="caution">
    <text evidence="2">The sequence shown here is derived from an EMBL/GenBank/DDBJ whole genome shotgun (WGS) entry which is preliminary data.</text>
</comment>
<dbReference type="Pfam" id="PF01850">
    <property type="entry name" value="PIN"/>
    <property type="match status" value="1"/>
</dbReference>
<dbReference type="InterPro" id="IPR041705">
    <property type="entry name" value="PIN_Sll0205"/>
</dbReference>
<dbReference type="InterPro" id="IPR029060">
    <property type="entry name" value="PIN-like_dom_sf"/>
</dbReference>
<organism evidence="2 3">
    <name type="scientific">Granulicella aggregans</name>
    <dbReference type="NCBI Taxonomy" id="474949"/>
    <lineage>
        <taxon>Bacteria</taxon>
        <taxon>Pseudomonadati</taxon>
        <taxon>Acidobacteriota</taxon>
        <taxon>Terriglobia</taxon>
        <taxon>Terriglobales</taxon>
        <taxon>Acidobacteriaceae</taxon>
        <taxon>Granulicella</taxon>
    </lineage>
</organism>
<feature type="domain" description="PIN" evidence="1">
    <location>
        <begin position="4"/>
        <end position="121"/>
    </location>
</feature>
<protein>
    <submittedName>
        <fullName evidence="2">PIN domain nuclease of toxin-antitoxin system</fullName>
    </submittedName>
</protein>
<dbReference type="PANTHER" id="PTHR36173:SF2">
    <property type="entry name" value="RIBONUCLEASE VAPC16"/>
    <property type="match status" value="1"/>
</dbReference>
<dbReference type="PANTHER" id="PTHR36173">
    <property type="entry name" value="RIBONUCLEASE VAPC16-RELATED"/>
    <property type="match status" value="1"/>
</dbReference>
<dbReference type="CDD" id="cd09872">
    <property type="entry name" value="PIN_Sll0205-like"/>
    <property type="match status" value="1"/>
</dbReference>
<evidence type="ECO:0000313" key="2">
    <source>
        <dbReference type="EMBL" id="MBB5059519.1"/>
    </source>
</evidence>
<gene>
    <name evidence="2" type="ORF">HDF16_004245</name>
</gene>
<dbReference type="SUPFAM" id="SSF88723">
    <property type="entry name" value="PIN domain-like"/>
    <property type="match status" value="1"/>
</dbReference>
<dbReference type="RefSeq" id="WP_184221110.1">
    <property type="nucleotide sequence ID" value="NZ_JACHIP010000006.1"/>
</dbReference>
<dbReference type="AlphaFoldDB" id="A0A7W7ZH50"/>
<dbReference type="InterPro" id="IPR002716">
    <property type="entry name" value="PIN_dom"/>
</dbReference>
<sequence length="128" mass="14083">MKLLLDTHLLIWAASGSGLLPKSASELITDPANEVIFSSISIWEVAIKRGLERPDFDVEPRVLRRGLLDYGYGELAFTSDHAFAVSSLPLLHKDPFDRALMAQAMSEGLVLLTSDKVLEAYSGIVRKV</sequence>
<evidence type="ECO:0000259" key="1">
    <source>
        <dbReference type="Pfam" id="PF01850"/>
    </source>
</evidence>
<proteinExistence type="predicted"/>
<dbReference type="InterPro" id="IPR052919">
    <property type="entry name" value="TA_system_RNase"/>
</dbReference>
<dbReference type="Proteomes" id="UP000540989">
    <property type="component" value="Unassembled WGS sequence"/>
</dbReference>
<dbReference type="Gene3D" id="3.40.50.1010">
    <property type="entry name" value="5'-nuclease"/>
    <property type="match status" value="1"/>
</dbReference>
<keyword evidence="3" id="KW-1185">Reference proteome</keyword>
<evidence type="ECO:0000313" key="3">
    <source>
        <dbReference type="Proteomes" id="UP000540989"/>
    </source>
</evidence>